<evidence type="ECO:0000256" key="14">
    <source>
        <dbReference type="ARBA" id="ARBA00022679"/>
    </source>
</evidence>
<dbReference type="Gene3D" id="3.30.1340.10">
    <property type="entry name" value="HPr-like"/>
    <property type="match status" value="1"/>
</dbReference>
<dbReference type="InterPro" id="IPR008731">
    <property type="entry name" value="PTS_EIN"/>
</dbReference>
<dbReference type="SUPFAM" id="SSF52009">
    <property type="entry name" value="Phosphohistidine domain"/>
    <property type="match status" value="1"/>
</dbReference>
<evidence type="ECO:0000256" key="17">
    <source>
        <dbReference type="ARBA" id="ARBA00022777"/>
    </source>
</evidence>
<keyword evidence="24" id="KW-1185">Reference proteome</keyword>
<evidence type="ECO:0000256" key="10">
    <source>
        <dbReference type="ARBA" id="ARBA00020422"/>
    </source>
</evidence>
<keyword evidence="14 23" id="KW-0808">Transferase</keyword>
<comment type="similarity">
    <text evidence="7">Belongs to the PEP-utilizing enzyme family.</text>
</comment>
<evidence type="ECO:0000256" key="18">
    <source>
        <dbReference type="ARBA" id="ARBA00022842"/>
    </source>
</evidence>
<feature type="compositionally biased region" description="Low complexity" evidence="20">
    <location>
        <begin position="285"/>
        <end position="297"/>
    </location>
</feature>
<keyword evidence="12" id="KW-0963">Cytoplasm</keyword>
<dbReference type="OrthoDB" id="9765468at2"/>
<dbReference type="InterPro" id="IPR040442">
    <property type="entry name" value="Pyrv_kinase-like_dom_sf"/>
</dbReference>
<dbReference type="InterPro" id="IPR012844">
    <property type="entry name" value="DhaM_N"/>
</dbReference>
<dbReference type="PROSITE" id="PS51096">
    <property type="entry name" value="PTS_EIIA_TYPE_4"/>
    <property type="match status" value="1"/>
</dbReference>
<dbReference type="PROSITE" id="PS00742">
    <property type="entry name" value="PEP_ENZYMES_2"/>
    <property type="match status" value="1"/>
</dbReference>
<feature type="region of interest" description="Disordered" evidence="20">
    <location>
        <begin position="245"/>
        <end position="297"/>
    </location>
</feature>
<dbReference type="PROSITE" id="PS51350">
    <property type="entry name" value="PTS_HPR_DOM"/>
    <property type="match status" value="1"/>
</dbReference>
<dbReference type="Pfam" id="PF00381">
    <property type="entry name" value="PTS-HPr"/>
    <property type="match status" value="1"/>
</dbReference>
<dbReference type="Gene3D" id="3.40.50.510">
    <property type="entry name" value="Phosphotransferase system, mannose-type IIA component"/>
    <property type="match status" value="1"/>
</dbReference>
<evidence type="ECO:0000256" key="15">
    <source>
        <dbReference type="ARBA" id="ARBA00022683"/>
    </source>
</evidence>
<dbReference type="PROSITE" id="PS00369">
    <property type="entry name" value="PTS_HPR_HIS"/>
    <property type="match status" value="1"/>
</dbReference>
<dbReference type="EMBL" id="QMIG01000006">
    <property type="protein sequence ID" value="RAW15437.1"/>
    <property type="molecule type" value="Genomic_DNA"/>
</dbReference>
<dbReference type="InterPro" id="IPR008279">
    <property type="entry name" value="PEP-util_enz_mobile_dom"/>
</dbReference>
<evidence type="ECO:0000256" key="19">
    <source>
        <dbReference type="ARBA" id="ARBA00046577"/>
    </source>
</evidence>
<dbReference type="SUPFAM" id="SSF51621">
    <property type="entry name" value="Phosphoenolpyruvate/pyruvate domain"/>
    <property type="match status" value="1"/>
</dbReference>
<dbReference type="GO" id="GO:0009401">
    <property type="term" value="P:phosphoenolpyruvate-dependent sugar phosphotransferase system"/>
    <property type="evidence" value="ECO:0007669"/>
    <property type="project" value="UniProtKB-KW"/>
</dbReference>
<feature type="domain" description="PTS EIIA type-4" evidence="21">
    <location>
        <begin position="2"/>
        <end position="133"/>
    </location>
</feature>
<evidence type="ECO:0000256" key="12">
    <source>
        <dbReference type="ARBA" id="ARBA00022490"/>
    </source>
</evidence>
<dbReference type="NCBIfam" id="TIGR01417">
    <property type="entry name" value="PTS_I_fam"/>
    <property type="match status" value="1"/>
</dbReference>
<comment type="catalytic activity">
    <reaction evidence="1">
        <text>L-histidyl-[protein] + phosphoenolpyruvate = N(pros)-phospho-L-histidyl-[protein] + pyruvate</text>
        <dbReference type="Rhea" id="RHEA:23880"/>
        <dbReference type="Rhea" id="RHEA-COMP:9745"/>
        <dbReference type="Rhea" id="RHEA-COMP:9746"/>
        <dbReference type="ChEBI" id="CHEBI:15361"/>
        <dbReference type="ChEBI" id="CHEBI:29979"/>
        <dbReference type="ChEBI" id="CHEBI:58702"/>
        <dbReference type="ChEBI" id="CHEBI:64837"/>
        <dbReference type="EC" id="2.7.3.9"/>
    </reaction>
</comment>
<dbReference type="InterPro" id="IPR036662">
    <property type="entry name" value="PTS_EIIA_man-typ_sf"/>
</dbReference>
<dbReference type="NCBIfam" id="TIGR01003">
    <property type="entry name" value="PTS_HPr_family"/>
    <property type="match status" value="1"/>
</dbReference>
<evidence type="ECO:0000256" key="16">
    <source>
        <dbReference type="ARBA" id="ARBA00022723"/>
    </source>
</evidence>
<dbReference type="GO" id="GO:0047324">
    <property type="term" value="F:phosphoenolpyruvate-glycerone phosphotransferase activity"/>
    <property type="evidence" value="ECO:0007669"/>
    <property type="project" value="UniProtKB-EC"/>
</dbReference>
<dbReference type="SUPFAM" id="SSF47831">
    <property type="entry name" value="Enzyme I of the PEP:sugar phosphotransferase system HPr-binding (sub)domain"/>
    <property type="match status" value="1"/>
</dbReference>
<comment type="subcellular location">
    <subcellularLocation>
        <location evidence="6">Cytoplasm</location>
    </subcellularLocation>
</comment>
<keyword evidence="15" id="KW-0598">Phosphotransferase system</keyword>
<dbReference type="InterPro" id="IPR000032">
    <property type="entry name" value="HPr-like"/>
</dbReference>
<dbReference type="PANTHER" id="PTHR46244">
    <property type="entry name" value="PHOSPHOENOLPYRUVATE-PROTEIN PHOSPHOTRANSFERASE"/>
    <property type="match status" value="1"/>
</dbReference>
<dbReference type="InterPro" id="IPR036618">
    <property type="entry name" value="PtsI_HPr-bd_sf"/>
</dbReference>
<keyword evidence="16" id="KW-0479">Metal-binding</keyword>
<dbReference type="CDD" id="cd00367">
    <property type="entry name" value="PTS-HPr_like"/>
    <property type="match status" value="1"/>
</dbReference>
<evidence type="ECO:0000313" key="24">
    <source>
        <dbReference type="Proteomes" id="UP000250462"/>
    </source>
</evidence>
<organism evidence="23 24">
    <name type="scientific">Phytoactinopolyspora halophila</name>
    <dbReference type="NCBI Taxonomy" id="1981511"/>
    <lineage>
        <taxon>Bacteria</taxon>
        <taxon>Bacillati</taxon>
        <taxon>Actinomycetota</taxon>
        <taxon>Actinomycetes</taxon>
        <taxon>Jiangellales</taxon>
        <taxon>Jiangellaceae</taxon>
        <taxon>Phytoactinopolyspora</taxon>
    </lineage>
</organism>
<comment type="cofactor">
    <cofactor evidence="3">
        <name>Mg(2+)</name>
        <dbReference type="ChEBI" id="CHEBI:18420"/>
    </cofactor>
</comment>
<keyword evidence="23" id="KW-0670">Pyruvate</keyword>
<dbReference type="NCBIfam" id="TIGR02364">
    <property type="entry name" value="dha_pts"/>
    <property type="match status" value="1"/>
</dbReference>
<dbReference type="EC" id="2.7.3.9" evidence="9"/>
<evidence type="ECO:0000313" key="23">
    <source>
        <dbReference type="EMBL" id="RAW15437.1"/>
    </source>
</evidence>
<comment type="function">
    <text evidence="5">General (non sugar-specific) component of the phosphoenolpyruvate-dependent sugar phosphotransferase system (sugar PTS). This major carbohydrate active-transport system catalyzes the phosphorylation of incoming sugar substrates concomitantly with their translocation across the cell membrane. The phosphoryl group from phosphoenolpyruvate (PEP) is transferred to the phosphoryl carrier protein HPr by enzyme I. Phospho-HPr then transfers it to the PTS EIIA domain.</text>
</comment>
<keyword evidence="18" id="KW-0460">Magnesium</keyword>
<dbReference type="AlphaFoldDB" id="A0A329QT36"/>
<dbReference type="Proteomes" id="UP000250462">
    <property type="component" value="Unassembled WGS sequence"/>
</dbReference>
<name>A0A329QT36_9ACTN</name>
<dbReference type="InterPro" id="IPR050499">
    <property type="entry name" value="PEP-utilizing_PTS_enzyme"/>
</dbReference>
<gene>
    <name evidence="23" type="primary">ptsP</name>
    <name evidence="23" type="ORF">DPM12_09325</name>
</gene>
<dbReference type="Pfam" id="PF02896">
    <property type="entry name" value="PEP-utilizers_C"/>
    <property type="match status" value="1"/>
</dbReference>
<evidence type="ECO:0000256" key="8">
    <source>
        <dbReference type="ARBA" id="ARBA00012095"/>
    </source>
</evidence>
<dbReference type="PRINTS" id="PR01736">
    <property type="entry name" value="PHPHTRNFRASE"/>
</dbReference>
<evidence type="ECO:0000256" key="7">
    <source>
        <dbReference type="ARBA" id="ARBA00007837"/>
    </source>
</evidence>
<reference evidence="23 24" key="1">
    <citation type="submission" date="2018-06" db="EMBL/GenBank/DDBJ databases">
        <title>Phytoactinopolyspora halophila sp. nov., a novel halophilic actinomycete isolated from a saline soil in China.</title>
        <authorList>
            <person name="Tang S.-K."/>
        </authorList>
    </citation>
    <scope>NUCLEOTIDE SEQUENCE [LARGE SCALE GENOMIC DNA]</scope>
    <source>
        <strain evidence="23 24">YIM 96934</strain>
    </source>
</reference>
<dbReference type="GO" id="GO:0008965">
    <property type="term" value="F:phosphoenolpyruvate-protein phosphotransferase activity"/>
    <property type="evidence" value="ECO:0007669"/>
    <property type="project" value="UniProtKB-EC"/>
</dbReference>
<dbReference type="GO" id="GO:0016020">
    <property type="term" value="C:membrane"/>
    <property type="evidence" value="ECO:0007669"/>
    <property type="project" value="InterPro"/>
</dbReference>
<evidence type="ECO:0000256" key="1">
    <source>
        <dbReference type="ARBA" id="ARBA00000683"/>
    </source>
</evidence>
<sequence length="855" mass="88289">MMVGIVVVSHSHVLARSAVEIAREMLHGRGVDIAIAAGLDETTFGTDAVKVQEAVEQVDGPGGVLVLMDLGSAVLSAELALDLLDPEISSRVRLCAAPLVEGLVAAAVAAAGGASLADVESEALAALAGKQAHLHPGTDSAVETEAPVAAGEPEVRATFTVTNTHGLHARPAARLAAEVRTLDARVLLRNVTTGSSAVPGSSLSRVATLGALAGHEVEVAATGSQAREAVDHIVALAARTFDEVEDDAVTSTASPVDGSGRADPSAVPLSGTGRSEAGETPDANGGPYPASPGIGIGPSWSPGLAALELSDDDLVPGAEPAVEWRRVPGAVAAARREIVHTRARTARELGESDASVFDAHLMLLDDEELLDEVRRRVEAGESAPAAWSGAVRAVAAELDALGDDYLRARAADVRAVHDQVLSVLLGRSSEFEARDGVLVASDLTPAQAAALHRDVVVGIVLAYGSPTSHSAILARSRGIPAVVGAGEDVLAVPDGTTVAFDGDTGRLVIDPDPDTLVEFKTEAAERERRLEEALQVARQPAVTRDGVEVHVAANVGSVTDAEAAAAHGADLAGLVRTEFLFLERDSAPSVDEQETSYRAVVEALDGRRAVVRTLDVGGDKPLPYVAQPAELNPFLGVRGLRLALARPELLRDQLRALCRVAVDHPVSIMFPMVSQVDEVLAARRILDDVLREERVVGGGHGDTDGARSLPGLEVGMMIEVPSAALKAASFAPYVDFFSIGTNDLTQYALAAERGNDALASLADPLDPGVLQLVSAVCRAVSGSDVRVAVCGEIASDPVAAPLLLGLGVDELSVGPYAVPEVKQAVRELDLGECRELAGRALAAVSASSVRALRSP</sequence>
<comment type="function">
    <text evidence="4">Component of the dihydroxyacetone kinase complex, which is responsible for the phosphoenolpyruvate (PEP)-dependent phosphorylation of dihydroxyacetone. DhaM serves as the phosphoryl donor. Is phosphorylated by phosphoenolpyruvate in an EI- and HPr-dependent reaction, and a phosphorelay system on histidine residues finally leads to phosphoryl transfer to DhaL and dihydroxyacetone.</text>
</comment>
<dbReference type="SUPFAM" id="SSF55594">
    <property type="entry name" value="HPr-like"/>
    <property type="match status" value="1"/>
</dbReference>
<evidence type="ECO:0000256" key="9">
    <source>
        <dbReference type="ARBA" id="ARBA00012232"/>
    </source>
</evidence>
<dbReference type="Pfam" id="PF00391">
    <property type="entry name" value="PEP-utilizers"/>
    <property type="match status" value="1"/>
</dbReference>
<protein>
    <recommendedName>
        <fullName evidence="10">Phosphocarrier protein HPr</fullName>
        <ecNumber evidence="8">2.7.1.121</ecNumber>
        <ecNumber evidence="9">2.7.3.9</ecNumber>
    </recommendedName>
</protein>
<dbReference type="PANTHER" id="PTHR46244:SF6">
    <property type="entry name" value="PHOSPHOENOLPYRUVATE-PROTEIN PHOSPHOTRANSFERASE"/>
    <property type="match status" value="1"/>
</dbReference>
<dbReference type="InterPro" id="IPR023151">
    <property type="entry name" value="PEP_util_CS"/>
</dbReference>
<dbReference type="InterPro" id="IPR036637">
    <property type="entry name" value="Phosphohistidine_dom_sf"/>
</dbReference>
<dbReference type="InterPro" id="IPR035895">
    <property type="entry name" value="HPr-like_sf"/>
</dbReference>
<keyword evidence="17" id="KW-0418">Kinase</keyword>
<keyword evidence="11" id="KW-0813">Transport</keyword>
<dbReference type="GO" id="GO:0046872">
    <property type="term" value="F:metal ion binding"/>
    <property type="evidence" value="ECO:0007669"/>
    <property type="project" value="UniProtKB-KW"/>
</dbReference>
<dbReference type="InterPro" id="IPR006318">
    <property type="entry name" value="PTS_EI-like"/>
</dbReference>
<comment type="caution">
    <text evidence="23">The sequence shown here is derived from an EMBL/GenBank/DDBJ whole genome shotgun (WGS) entry which is preliminary data.</text>
</comment>
<dbReference type="GO" id="GO:0005737">
    <property type="term" value="C:cytoplasm"/>
    <property type="evidence" value="ECO:0007669"/>
    <property type="project" value="UniProtKB-SubCell"/>
</dbReference>
<keyword evidence="13" id="KW-0762">Sugar transport</keyword>
<evidence type="ECO:0000256" key="20">
    <source>
        <dbReference type="SAM" id="MobiDB-lite"/>
    </source>
</evidence>
<evidence type="ECO:0000256" key="4">
    <source>
        <dbReference type="ARBA" id="ARBA00002788"/>
    </source>
</evidence>
<dbReference type="Pfam" id="PF03610">
    <property type="entry name" value="EIIA-man"/>
    <property type="match status" value="1"/>
</dbReference>
<evidence type="ECO:0000259" key="21">
    <source>
        <dbReference type="PROSITE" id="PS51096"/>
    </source>
</evidence>
<dbReference type="InterPro" id="IPR001020">
    <property type="entry name" value="PTS_HPr_His_P_site"/>
</dbReference>
<dbReference type="InterPro" id="IPR004701">
    <property type="entry name" value="PTS_EIIA_man-typ"/>
</dbReference>
<comment type="catalytic activity">
    <reaction evidence="2">
        <text>dihydroxyacetone + phosphoenolpyruvate = dihydroxyacetone phosphate + pyruvate</text>
        <dbReference type="Rhea" id="RHEA:18381"/>
        <dbReference type="ChEBI" id="CHEBI:15361"/>
        <dbReference type="ChEBI" id="CHEBI:16016"/>
        <dbReference type="ChEBI" id="CHEBI:57642"/>
        <dbReference type="ChEBI" id="CHEBI:58702"/>
        <dbReference type="EC" id="2.7.1.121"/>
    </reaction>
</comment>
<dbReference type="InterPro" id="IPR000121">
    <property type="entry name" value="PEP_util_C"/>
</dbReference>
<evidence type="ECO:0000259" key="22">
    <source>
        <dbReference type="PROSITE" id="PS51350"/>
    </source>
</evidence>
<dbReference type="Gene3D" id="3.20.20.60">
    <property type="entry name" value="Phosphoenolpyruvate-binding domains"/>
    <property type="match status" value="1"/>
</dbReference>
<evidence type="ECO:0000256" key="2">
    <source>
        <dbReference type="ARBA" id="ARBA00001113"/>
    </source>
</evidence>
<evidence type="ECO:0000256" key="5">
    <source>
        <dbReference type="ARBA" id="ARBA00003681"/>
    </source>
</evidence>
<feature type="domain" description="HPr" evidence="22">
    <location>
        <begin position="154"/>
        <end position="244"/>
    </location>
</feature>
<dbReference type="Gene3D" id="1.10.274.10">
    <property type="entry name" value="PtsI, HPr-binding domain"/>
    <property type="match status" value="1"/>
</dbReference>
<dbReference type="SUPFAM" id="SSF53062">
    <property type="entry name" value="PTS system fructose IIA component-like"/>
    <property type="match status" value="1"/>
</dbReference>
<evidence type="ECO:0000256" key="6">
    <source>
        <dbReference type="ARBA" id="ARBA00004496"/>
    </source>
</evidence>
<evidence type="ECO:0000256" key="13">
    <source>
        <dbReference type="ARBA" id="ARBA00022597"/>
    </source>
</evidence>
<dbReference type="Pfam" id="PF05524">
    <property type="entry name" value="PEP-utilisers_N"/>
    <property type="match status" value="1"/>
</dbReference>
<accession>A0A329QT36</accession>
<comment type="subunit">
    <text evidence="19">Homodimer. The dihydroxyacetone kinase complex is composed of a homodimer of DhaM, a homodimer of DhaK and the subunit DhaL.</text>
</comment>
<dbReference type="EC" id="2.7.1.121" evidence="8"/>
<evidence type="ECO:0000256" key="3">
    <source>
        <dbReference type="ARBA" id="ARBA00001946"/>
    </source>
</evidence>
<proteinExistence type="inferred from homology"/>
<dbReference type="InterPro" id="IPR015813">
    <property type="entry name" value="Pyrv/PenolPyrv_kinase-like_dom"/>
</dbReference>
<evidence type="ECO:0000256" key="11">
    <source>
        <dbReference type="ARBA" id="ARBA00022448"/>
    </source>
</evidence>
<dbReference type="Gene3D" id="3.50.30.10">
    <property type="entry name" value="Phosphohistidine domain"/>
    <property type="match status" value="1"/>
</dbReference>